<evidence type="ECO:0000256" key="6">
    <source>
        <dbReference type="PIRSR" id="PIRSR602129-50"/>
    </source>
</evidence>
<dbReference type="Gene3D" id="3.40.640.10">
    <property type="entry name" value="Type I PLP-dependent aspartate aminotransferase-like (Major domain)"/>
    <property type="match status" value="1"/>
</dbReference>
<keyword evidence="8" id="KW-0032">Aminotransferase</keyword>
<dbReference type="RefSeq" id="WP_171438591.1">
    <property type="nucleotide sequence ID" value="NZ_JABFJV010000429.1"/>
</dbReference>
<evidence type="ECO:0000313" key="9">
    <source>
        <dbReference type="Proteomes" id="UP000563426"/>
    </source>
</evidence>
<evidence type="ECO:0000256" key="2">
    <source>
        <dbReference type="ARBA" id="ARBA00009533"/>
    </source>
</evidence>
<keyword evidence="3" id="KW-0210">Decarboxylase</keyword>
<reference evidence="8 9" key="1">
    <citation type="submission" date="2020-05" db="EMBL/GenBank/DDBJ databases">
        <authorList>
            <person name="Whitworth D."/>
        </authorList>
    </citation>
    <scope>NUCLEOTIDE SEQUENCE [LARGE SCALE GENOMIC DNA]</scope>
    <source>
        <strain evidence="8 9">AB043B</strain>
    </source>
</reference>
<feature type="modified residue" description="N6-(pyridoxal phosphate)lysine" evidence="6">
    <location>
        <position position="314"/>
    </location>
</feature>
<dbReference type="GO" id="GO:0030170">
    <property type="term" value="F:pyridoxal phosphate binding"/>
    <property type="evidence" value="ECO:0007669"/>
    <property type="project" value="InterPro"/>
</dbReference>
<name>A0A7Y4KSV0_9BACT</name>
<dbReference type="PRINTS" id="PR00800">
    <property type="entry name" value="YHDCRBOXLASE"/>
</dbReference>
<dbReference type="Proteomes" id="UP000563426">
    <property type="component" value="Unassembled WGS sequence"/>
</dbReference>
<dbReference type="InterPro" id="IPR015422">
    <property type="entry name" value="PyrdxlP-dep_Trfase_small"/>
</dbReference>
<dbReference type="InterPro" id="IPR015424">
    <property type="entry name" value="PyrdxlP-dep_Trfase"/>
</dbReference>
<dbReference type="GO" id="GO:0006520">
    <property type="term" value="P:amino acid metabolic process"/>
    <property type="evidence" value="ECO:0007669"/>
    <property type="project" value="InterPro"/>
</dbReference>
<evidence type="ECO:0000256" key="1">
    <source>
        <dbReference type="ARBA" id="ARBA00001933"/>
    </source>
</evidence>
<keyword evidence="9" id="KW-1185">Reference proteome</keyword>
<evidence type="ECO:0000256" key="4">
    <source>
        <dbReference type="ARBA" id="ARBA00022898"/>
    </source>
</evidence>
<dbReference type="InterPro" id="IPR002129">
    <property type="entry name" value="PyrdxlP-dep_de-COase"/>
</dbReference>
<dbReference type="Gene3D" id="3.90.1150.10">
    <property type="entry name" value="Aspartate Aminotransferase, domain 1"/>
    <property type="match status" value="1"/>
</dbReference>
<dbReference type="SUPFAM" id="SSF53383">
    <property type="entry name" value="PLP-dependent transferases"/>
    <property type="match status" value="1"/>
</dbReference>
<proteinExistence type="inferred from homology"/>
<dbReference type="GO" id="GO:0016831">
    <property type="term" value="F:carboxy-lyase activity"/>
    <property type="evidence" value="ECO:0007669"/>
    <property type="project" value="UniProtKB-KW"/>
</dbReference>
<keyword evidence="4 6" id="KW-0663">Pyridoxal phosphate</keyword>
<dbReference type="GO" id="GO:0008483">
    <property type="term" value="F:transaminase activity"/>
    <property type="evidence" value="ECO:0007669"/>
    <property type="project" value="UniProtKB-KW"/>
</dbReference>
<dbReference type="PANTHER" id="PTHR45677">
    <property type="entry name" value="GLUTAMATE DECARBOXYLASE-RELATED"/>
    <property type="match status" value="1"/>
</dbReference>
<comment type="similarity">
    <text evidence="2 7">Belongs to the group II decarboxylase family.</text>
</comment>
<dbReference type="Gene3D" id="3.90.1150.170">
    <property type="match status" value="1"/>
</dbReference>
<dbReference type="AlphaFoldDB" id="A0A7Y4KSV0"/>
<evidence type="ECO:0000256" key="5">
    <source>
        <dbReference type="ARBA" id="ARBA00023239"/>
    </source>
</evidence>
<dbReference type="InterPro" id="IPR015421">
    <property type="entry name" value="PyrdxlP-dep_Trfase_major"/>
</dbReference>
<evidence type="ECO:0000256" key="7">
    <source>
        <dbReference type="RuleBase" id="RU000382"/>
    </source>
</evidence>
<comment type="cofactor">
    <cofactor evidence="1 6 7">
        <name>pyridoxal 5'-phosphate</name>
        <dbReference type="ChEBI" id="CHEBI:597326"/>
    </cofactor>
</comment>
<keyword evidence="5 7" id="KW-0456">Lyase</keyword>
<evidence type="ECO:0000256" key="3">
    <source>
        <dbReference type="ARBA" id="ARBA00022793"/>
    </source>
</evidence>
<dbReference type="GO" id="GO:0019752">
    <property type="term" value="P:carboxylic acid metabolic process"/>
    <property type="evidence" value="ECO:0007669"/>
    <property type="project" value="InterPro"/>
</dbReference>
<dbReference type="Pfam" id="PF00282">
    <property type="entry name" value="Pyridoxal_deC"/>
    <property type="match status" value="1"/>
</dbReference>
<dbReference type="GO" id="GO:0005737">
    <property type="term" value="C:cytoplasm"/>
    <property type="evidence" value="ECO:0007669"/>
    <property type="project" value="TreeGrafter"/>
</dbReference>
<keyword evidence="8" id="KW-0808">Transferase</keyword>
<dbReference type="InterPro" id="IPR010977">
    <property type="entry name" value="Aromatic_deC"/>
</dbReference>
<accession>A0A7Y4KSV0</accession>
<organism evidence="8 9">
    <name type="scientific">Corallococcus exercitus</name>
    <dbReference type="NCBI Taxonomy" id="2316736"/>
    <lineage>
        <taxon>Bacteria</taxon>
        <taxon>Pseudomonadati</taxon>
        <taxon>Myxococcota</taxon>
        <taxon>Myxococcia</taxon>
        <taxon>Myxococcales</taxon>
        <taxon>Cystobacterineae</taxon>
        <taxon>Myxococcaceae</taxon>
        <taxon>Corallococcus</taxon>
    </lineage>
</organism>
<sequence length="492" mass="52672">MTTPVFPPLRAAYDPETFRTTAHALMDQLADYLKAALGGRAMPVLPWAPPAVNQERFATAFPEEPSPELSGGLSSAFAGLMARVLEGSHHLHHPRYVGHQVTAPVPLSALCDAVSSLLNNGMAVYEMGPVATAMEHHVLAWMAGKLGLPSSARGVLTSGGSAGNLTALLAARQAKAGYDAWNGGAHAGPPLTVLVPRSAHYCLARAVRIMGWGEGGLTPVDVDDHFRVRPDALEDALAQATRAGRKAIAVVASAGSTATGAFDPLEAVADFAQKHGLWFHVDGAHGAAASLSPKYRQQVKGIERADSVVWDAHKGLLMPALVTAVLFRDGARSFDAFSQEAHYLFHGDGDDARPYSDVGLRTLECTKEMMPLKVYACLSVLGTRVFEEAVTASYDQARRFAGMLTAAPDFELALEPDCNIVCFRHTPAHVPPEGWDALQVRLREALVSRGSFYLVQTRLPRGVYLRTTLIHPLTGDADLEALLDALRMAARP</sequence>
<gene>
    <name evidence="8" type="ORF">HMI49_39060</name>
</gene>
<comment type="caution">
    <text evidence="8">The sequence shown here is derived from an EMBL/GenBank/DDBJ whole genome shotgun (WGS) entry which is preliminary data.</text>
</comment>
<dbReference type="PANTHER" id="PTHR45677:SF8">
    <property type="entry name" value="CYSTEINE SULFINIC ACID DECARBOXYLASE"/>
    <property type="match status" value="1"/>
</dbReference>
<evidence type="ECO:0000313" key="8">
    <source>
        <dbReference type="EMBL" id="NOK39193.1"/>
    </source>
</evidence>
<protein>
    <submittedName>
        <fullName evidence="8">Aminotransferase class V-fold PLP-dependent enzyme</fullName>
    </submittedName>
</protein>
<dbReference type="EMBL" id="JABFJV010000429">
    <property type="protein sequence ID" value="NOK39193.1"/>
    <property type="molecule type" value="Genomic_DNA"/>
</dbReference>